<evidence type="ECO:0000313" key="1">
    <source>
        <dbReference type="EMBL" id="SES81456.1"/>
    </source>
</evidence>
<proteinExistence type="predicted"/>
<accession>A0A1H9ZK14</accession>
<sequence length="54" mass="6118">MRQFLYYGCKFPNPHTLINDTQRAKLAMLQATLAVLDQHADLYATNQALGKAHD</sequence>
<dbReference type="RefSeq" id="WP_177189644.1">
    <property type="nucleotide sequence ID" value="NZ_FOHS01000001.1"/>
</dbReference>
<gene>
    <name evidence="1" type="ORF">SAMN04487998_0345</name>
</gene>
<protein>
    <submittedName>
        <fullName evidence="1">Uncharacterized protein</fullName>
    </submittedName>
</protein>
<reference evidence="2" key="1">
    <citation type="submission" date="2016-10" db="EMBL/GenBank/DDBJ databases">
        <authorList>
            <person name="Varghese N."/>
            <person name="Submissions S."/>
        </authorList>
    </citation>
    <scope>NUCLEOTIDE SEQUENCE [LARGE SCALE GENOMIC DNA]</scope>
    <source>
        <strain evidence="2">DSM 15310</strain>
    </source>
</reference>
<name>A0A1H9ZK14_9BACT</name>
<evidence type="ECO:0000313" key="2">
    <source>
        <dbReference type="Proteomes" id="UP000198697"/>
    </source>
</evidence>
<dbReference type="AlphaFoldDB" id="A0A1H9ZK14"/>
<organism evidence="1 2">
    <name type="scientific">Hymenobacter actinosclerus</name>
    <dbReference type="NCBI Taxonomy" id="82805"/>
    <lineage>
        <taxon>Bacteria</taxon>
        <taxon>Pseudomonadati</taxon>
        <taxon>Bacteroidota</taxon>
        <taxon>Cytophagia</taxon>
        <taxon>Cytophagales</taxon>
        <taxon>Hymenobacteraceae</taxon>
        <taxon>Hymenobacter</taxon>
    </lineage>
</organism>
<keyword evidence="2" id="KW-1185">Reference proteome</keyword>
<dbReference type="EMBL" id="FOHS01000001">
    <property type="protein sequence ID" value="SES81456.1"/>
    <property type="molecule type" value="Genomic_DNA"/>
</dbReference>
<dbReference type="Proteomes" id="UP000198697">
    <property type="component" value="Unassembled WGS sequence"/>
</dbReference>